<evidence type="ECO:0008006" key="6">
    <source>
        <dbReference type="Google" id="ProtNLM"/>
    </source>
</evidence>
<dbReference type="EMBL" id="NPDV01000003">
    <property type="protein sequence ID" value="PJZ54418.1"/>
    <property type="molecule type" value="Genomic_DNA"/>
</dbReference>
<feature type="chain" id="PRO_5014624790" description="DUF1579 domain-containing protein" evidence="1">
    <location>
        <begin position="23"/>
        <end position="190"/>
    </location>
</feature>
<keyword evidence="1" id="KW-0732">Signal</keyword>
<evidence type="ECO:0000313" key="3">
    <source>
        <dbReference type="EMBL" id="PJZ60385.1"/>
    </source>
</evidence>
<reference evidence="4 5" key="1">
    <citation type="submission" date="2017-07" db="EMBL/GenBank/DDBJ databases">
        <title>Leptospira spp. isolated from tropical soils.</title>
        <authorList>
            <person name="Thibeaux R."/>
            <person name="Iraola G."/>
            <person name="Ferres I."/>
            <person name="Bierque E."/>
            <person name="Girault D."/>
            <person name="Soupe-Gilbert M.-E."/>
            <person name="Picardeau M."/>
            <person name="Goarant C."/>
        </authorList>
    </citation>
    <scope>NUCLEOTIDE SEQUENCE [LARGE SCALE GENOMIC DNA]</scope>
    <source>
        <strain evidence="2 5">FH2-B-C1</strain>
        <strain evidence="3 4">FH2-B-D1</strain>
    </source>
</reference>
<protein>
    <recommendedName>
        <fullName evidence="6">DUF1579 domain-containing protein</fullName>
    </recommendedName>
</protein>
<name>A0A2M9YSA7_9LEPT</name>
<gene>
    <name evidence="3" type="ORF">CH376_18720</name>
    <name evidence="2" type="ORF">CH380_04940</name>
</gene>
<evidence type="ECO:0000313" key="2">
    <source>
        <dbReference type="EMBL" id="PJZ54418.1"/>
    </source>
</evidence>
<dbReference type="Proteomes" id="UP000232188">
    <property type="component" value="Unassembled WGS sequence"/>
</dbReference>
<dbReference type="NCBIfam" id="NF047669">
    <property type="entry name" value="LIC13354_fam"/>
    <property type="match status" value="1"/>
</dbReference>
<comment type="caution">
    <text evidence="2">The sequence shown here is derived from an EMBL/GenBank/DDBJ whole genome shotgun (WGS) entry which is preliminary data.</text>
</comment>
<sequence>MKRNVLWNLLVTTLLLLGTVNCFETKSEDNKNDQVSSILAIVNATNLQIAGTWNAYNGTPTYAGDAFNSAGTVKTGEYTITNYTFKQASSTGTSTYEGNIVAYDNSKQVIYVQFTVHPFGAVGKFSAYYWNYFSDNKFYFCGDLTGNKTTLDAIKASTQVNDKTNMNAGCYTNNTFTPGTGFVWNRFEAK</sequence>
<proteinExistence type="predicted"/>
<organism evidence="2 5">
    <name type="scientific">Leptospira adleri</name>
    <dbReference type="NCBI Taxonomy" id="2023186"/>
    <lineage>
        <taxon>Bacteria</taxon>
        <taxon>Pseudomonadati</taxon>
        <taxon>Spirochaetota</taxon>
        <taxon>Spirochaetia</taxon>
        <taxon>Leptospirales</taxon>
        <taxon>Leptospiraceae</taxon>
        <taxon>Leptospira</taxon>
    </lineage>
</organism>
<evidence type="ECO:0000313" key="4">
    <source>
        <dbReference type="Proteomes" id="UP000232149"/>
    </source>
</evidence>
<keyword evidence="4" id="KW-1185">Reference proteome</keyword>
<evidence type="ECO:0000256" key="1">
    <source>
        <dbReference type="SAM" id="SignalP"/>
    </source>
</evidence>
<dbReference type="AlphaFoldDB" id="A0A2M9YSA7"/>
<dbReference type="RefSeq" id="WP_100784647.1">
    <property type="nucleotide sequence ID" value="NZ_NPDU01000064.1"/>
</dbReference>
<feature type="signal peptide" evidence="1">
    <location>
        <begin position="1"/>
        <end position="22"/>
    </location>
</feature>
<evidence type="ECO:0000313" key="5">
    <source>
        <dbReference type="Proteomes" id="UP000232188"/>
    </source>
</evidence>
<dbReference type="EMBL" id="NPDU01000064">
    <property type="protein sequence ID" value="PJZ60385.1"/>
    <property type="molecule type" value="Genomic_DNA"/>
</dbReference>
<accession>A0A2M9YSA7</accession>
<dbReference type="Proteomes" id="UP000232149">
    <property type="component" value="Unassembled WGS sequence"/>
</dbReference>